<dbReference type="AlphaFoldDB" id="A0A0A9CYR4"/>
<name>A0A0A9CYR4_ARUDO</name>
<sequence length="122" mass="12611">MSEVASPGLGSATLDGGIGLRSGCTCARTGGGEGCLIFSWENSASNPGDTEARSSTGTDHLPSSSERTDCISSFLSCDDVLGPCKLSWFMIAGTKLEISLWVNSGLLGYSILIPVTGPVHWP</sequence>
<accession>A0A0A9CYR4</accession>
<organism evidence="2">
    <name type="scientific">Arundo donax</name>
    <name type="common">Giant reed</name>
    <name type="synonym">Donax arundinaceus</name>
    <dbReference type="NCBI Taxonomy" id="35708"/>
    <lineage>
        <taxon>Eukaryota</taxon>
        <taxon>Viridiplantae</taxon>
        <taxon>Streptophyta</taxon>
        <taxon>Embryophyta</taxon>
        <taxon>Tracheophyta</taxon>
        <taxon>Spermatophyta</taxon>
        <taxon>Magnoliopsida</taxon>
        <taxon>Liliopsida</taxon>
        <taxon>Poales</taxon>
        <taxon>Poaceae</taxon>
        <taxon>PACMAD clade</taxon>
        <taxon>Arundinoideae</taxon>
        <taxon>Arundineae</taxon>
        <taxon>Arundo</taxon>
    </lineage>
</organism>
<proteinExistence type="predicted"/>
<dbReference type="EMBL" id="GBRH01218337">
    <property type="protein sequence ID" value="JAD79558.1"/>
    <property type="molecule type" value="Transcribed_RNA"/>
</dbReference>
<feature type="region of interest" description="Disordered" evidence="1">
    <location>
        <begin position="45"/>
        <end position="65"/>
    </location>
</feature>
<evidence type="ECO:0000256" key="1">
    <source>
        <dbReference type="SAM" id="MobiDB-lite"/>
    </source>
</evidence>
<protein>
    <submittedName>
        <fullName evidence="2">Mov34/MPN/PAD-1 family protein</fullName>
    </submittedName>
</protein>
<evidence type="ECO:0000313" key="2">
    <source>
        <dbReference type="EMBL" id="JAD79558.1"/>
    </source>
</evidence>
<reference evidence="2" key="1">
    <citation type="submission" date="2014-09" db="EMBL/GenBank/DDBJ databases">
        <authorList>
            <person name="Magalhaes I.L.F."/>
            <person name="Oliveira U."/>
            <person name="Santos F.R."/>
            <person name="Vidigal T.H.D.A."/>
            <person name="Brescovit A.D."/>
            <person name="Santos A.J."/>
        </authorList>
    </citation>
    <scope>NUCLEOTIDE SEQUENCE</scope>
    <source>
        <tissue evidence="2">Shoot tissue taken approximately 20 cm above the soil surface</tissue>
    </source>
</reference>
<reference evidence="2" key="2">
    <citation type="journal article" date="2015" name="Data Brief">
        <title>Shoot transcriptome of the giant reed, Arundo donax.</title>
        <authorList>
            <person name="Barrero R.A."/>
            <person name="Guerrero F.D."/>
            <person name="Moolhuijzen P."/>
            <person name="Goolsby J.A."/>
            <person name="Tidwell J."/>
            <person name="Bellgard S.E."/>
            <person name="Bellgard M.I."/>
        </authorList>
    </citation>
    <scope>NUCLEOTIDE SEQUENCE</scope>
    <source>
        <tissue evidence="2">Shoot tissue taken approximately 20 cm above the soil surface</tissue>
    </source>
</reference>